<dbReference type="EMBL" id="RQTK01001186">
    <property type="protein sequence ID" value="RUS71621.1"/>
    <property type="molecule type" value="Genomic_DNA"/>
</dbReference>
<gene>
    <name evidence="1" type="ORF">EGW08_020613</name>
</gene>
<accession>A0A3S1B062</accession>
<sequence>IERLAHFEEVAVEVAVENLTRRHQAHDQSRRETAGHDVLACSVEPRDVCLCSQFAGHIRVEANGALVQTVHLTLRAREVMLVGHRGTHLHVHFL</sequence>
<name>A0A3S1B062_ELYCH</name>
<evidence type="ECO:0000313" key="1">
    <source>
        <dbReference type="EMBL" id="RUS71621.1"/>
    </source>
</evidence>
<feature type="non-terminal residue" evidence="1">
    <location>
        <position position="1"/>
    </location>
</feature>
<comment type="caution">
    <text evidence="1">The sequence shown here is derived from an EMBL/GenBank/DDBJ whole genome shotgun (WGS) entry which is preliminary data.</text>
</comment>
<reference evidence="1 2" key="1">
    <citation type="submission" date="2019-01" db="EMBL/GenBank/DDBJ databases">
        <title>A draft genome assembly of the solar-powered sea slug Elysia chlorotica.</title>
        <authorList>
            <person name="Cai H."/>
            <person name="Li Q."/>
            <person name="Fang X."/>
            <person name="Li J."/>
            <person name="Curtis N.E."/>
            <person name="Altenburger A."/>
            <person name="Shibata T."/>
            <person name="Feng M."/>
            <person name="Maeda T."/>
            <person name="Schwartz J.A."/>
            <person name="Shigenobu S."/>
            <person name="Lundholm N."/>
            <person name="Nishiyama T."/>
            <person name="Yang H."/>
            <person name="Hasebe M."/>
            <person name="Li S."/>
            <person name="Pierce S.K."/>
            <person name="Wang J."/>
        </authorList>
    </citation>
    <scope>NUCLEOTIDE SEQUENCE [LARGE SCALE GENOMIC DNA]</scope>
    <source>
        <strain evidence="1">EC2010</strain>
        <tissue evidence="1">Whole organism of an adult</tissue>
    </source>
</reference>
<feature type="non-terminal residue" evidence="1">
    <location>
        <position position="94"/>
    </location>
</feature>
<keyword evidence="2" id="KW-1185">Reference proteome</keyword>
<dbReference type="AlphaFoldDB" id="A0A3S1B062"/>
<dbReference type="Proteomes" id="UP000271974">
    <property type="component" value="Unassembled WGS sequence"/>
</dbReference>
<protein>
    <submittedName>
        <fullName evidence="1">Uncharacterized protein</fullName>
    </submittedName>
</protein>
<proteinExistence type="predicted"/>
<organism evidence="1 2">
    <name type="scientific">Elysia chlorotica</name>
    <name type="common">Eastern emerald elysia</name>
    <name type="synonym">Sea slug</name>
    <dbReference type="NCBI Taxonomy" id="188477"/>
    <lineage>
        <taxon>Eukaryota</taxon>
        <taxon>Metazoa</taxon>
        <taxon>Spiralia</taxon>
        <taxon>Lophotrochozoa</taxon>
        <taxon>Mollusca</taxon>
        <taxon>Gastropoda</taxon>
        <taxon>Heterobranchia</taxon>
        <taxon>Euthyneura</taxon>
        <taxon>Panpulmonata</taxon>
        <taxon>Sacoglossa</taxon>
        <taxon>Placobranchoidea</taxon>
        <taxon>Plakobranchidae</taxon>
        <taxon>Elysia</taxon>
    </lineage>
</organism>
<evidence type="ECO:0000313" key="2">
    <source>
        <dbReference type="Proteomes" id="UP000271974"/>
    </source>
</evidence>